<name>A0ABV3U6Z6_9GAMM</name>
<accession>A0ABV3U6Z6</accession>
<dbReference type="RefSeq" id="WP_368381531.1">
    <property type="nucleotide sequence ID" value="NZ_JBFRYA010000007.1"/>
</dbReference>
<keyword evidence="2" id="KW-1185">Reference proteome</keyword>
<evidence type="ECO:0000313" key="2">
    <source>
        <dbReference type="Proteomes" id="UP001557485"/>
    </source>
</evidence>
<comment type="caution">
    <text evidence="1">The sequence shown here is derived from an EMBL/GenBank/DDBJ whole genome shotgun (WGS) entry which is preliminary data.</text>
</comment>
<dbReference type="EMBL" id="JBFRYA010000007">
    <property type="protein sequence ID" value="MEX1669260.1"/>
    <property type="molecule type" value="Genomic_DNA"/>
</dbReference>
<reference evidence="1 2" key="1">
    <citation type="journal article" date="2011" name="Int. J. Syst. Evol. Microbiol.">
        <title>Zhongshania antarctica gen. nov., sp. nov. and Zhongshania guokunii sp. nov., gammaproteobacteria respectively isolated from coastal attached (fast) ice and surface seawater of the Antarctic.</title>
        <authorList>
            <person name="Li H.J."/>
            <person name="Zhang X.Y."/>
            <person name="Chen C.X."/>
            <person name="Zhang Y.J."/>
            <person name="Gao Z.M."/>
            <person name="Yu Y."/>
            <person name="Chen X.L."/>
            <person name="Chen B."/>
            <person name="Zhang Y.Z."/>
        </authorList>
    </citation>
    <scope>NUCLEOTIDE SEQUENCE [LARGE SCALE GENOMIC DNA]</scope>
    <source>
        <strain evidence="1 2">ZS6-22T</strain>
    </source>
</reference>
<gene>
    <name evidence="1" type="ORF">AB4876_10080</name>
</gene>
<organism evidence="1 2">
    <name type="scientific">Zhongshania guokunii</name>
    <dbReference type="NCBI Taxonomy" id="641783"/>
    <lineage>
        <taxon>Bacteria</taxon>
        <taxon>Pseudomonadati</taxon>
        <taxon>Pseudomonadota</taxon>
        <taxon>Gammaproteobacteria</taxon>
        <taxon>Cellvibrionales</taxon>
        <taxon>Spongiibacteraceae</taxon>
        <taxon>Zhongshania</taxon>
    </lineage>
</organism>
<sequence length="249" mass="29086">MKLQRKQLSHDKAQSLQAQTGWQVPLSELMQALDTEINFFRHQTEILQKHQPARPQGNYPCKNPSQVLSAADWARLIPLAQRRLQIAEGHMIFARAKLARVVADIEAYNATADTDGLLTSLWTFRRMRQQADELIQRKVRAGRHLDITQRHLEAELVWIKRHGIRRKESASDYTANNSDLEQITRDRQFAIMKNFKHTELALREDIRGQIENLDGNTTLQVNHRNLDDVISDHKFKAQIRRLKKQFRTD</sequence>
<dbReference type="Proteomes" id="UP001557485">
    <property type="component" value="Unassembled WGS sequence"/>
</dbReference>
<evidence type="ECO:0000313" key="1">
    <source>
        <dbReference type="EMBL" id="MEX1669260.1"/>
    </source>
</evidence>
<protein>
    <submittedName>
        <fullName evidence="1">Uncharacterized protein</fullName>
    </submittedName>
</protein>
<proteinExistence type="predicted"/>